<reference evidence="3 4" key="1">
    <citation type="journal article" date="2019" name="Nat. Ecol. Evol.">
        <title>Megaphylogeny resolves global patterns of mushroom evolution.</title>
        <authorList>
            <person name="Varga T."/>
            <person name="Krizsan K."/>
            <person name="Foldi C."/>
            <person name="Dima B."/>
            <person name="Sanchez-Garcia M."/>
            <person name="Sanchez-Ramirez S."/>
            <person name="Szollosi G.J."/>
            <person name="Szarkandi J.G."/>
            <person name="Papp V."/>
            <person name="Albert L."/>
            <person name="Andreopoulos W."/>
            <person name="Angelini C."/>
            <person name="Antonin V."/>
            <person name="Barry K.W."/>
            <person name="Bougher N.L."/>
            <person name="Buchanan P."/>
            <person name="Buyck B."/>
            <person name="Bense V."/>
            <person name="Catcheside P."/>
            <person name="Chovatia M."/>
            <person name="Cooper J."/>
            <person name="Damon W."/>
            <person name="Desjardin D."/>
            <person name="Finy P."/>
            <person name="Geml J."/>
            <person name="Haridas S."/>
            <person name="Hughes K."/>
            <person name="Justo A."/>
            <person name="Karasinski D."/>
            <person name="Kautmanova I."/>
            <person name="Kiss B."/>
            <person name="Kocsube S."/>
            <person name="Kotiranta H."/>
            <person name="LaButti K.M."/>
            <person name="Lechner B.E."/>
            <person name="Liimatainen K."/>
            <person name="Lipzen A."/>
            <person name="Lukacs Z."/>
            <person name="Mihaltcheva S."/>
            <person name="Morgado L.N."/>
            <person name="Niskanen T."/>
            <person name="Noordeloos M.E."/>
            <person name="Ohm R.A."/>
            <person name="Ortiz-Santana B."/>
            <person name="Ovrebo C."/>
            <person name="Racz N."/>
            <person name="Riley R."/>
            <person name="Savchenko A."/>
            <person name="Shiryaev A."/>
            <person name="Soop K."/>
            <person name="Spirin V."/>
            <person name="Szebenyi C."/>
            <person name="Tomsovsky M."/>
            <person name="Tulloss R.E."/>
            <person name="Uehling J."/>
            <person name="Grigoriev I.V."/>
            <person name="Vagvolgyi C."/>
            <person name="Papp T."/>
            <person name="Martin F.M."/>
            <person name="Miettinen O."/>
            <person name="Hibbett D.S."/>
            <person name="Nagy L.G."/>
        </authorList>
    </citation>
    <scope>NUCLEOTIDE SEQUENCE [LARGE SCALE GENOMIC DNA]</scope>
    <source>
        <strain evidence="3 4">CBS 121175</strain>
    </source>
</reference>
<protein>
    <recommendedName>
        <fullName evidence="2">Eukaryotic translation initiation factor 4G1 eIF4E-binding domain-containing protein</fullName>
    </recommendedName>
</protein>
<evidence type="ECO:0000256" key="1">
    <source>
        <dbReference type="SAM" id="MobiDB-lite"/>
    </source>
</evidence>
<name>A0A5C3KKQ4_COPMA</name>
<evidence type="ECO:0000313" key="3">
    <source>
        <dbReference type="EMBL" id="TFK20784.1"/>
    </source>
</evidence>
<dbReference type="Proteomes" id="UP000307440">
    <property type="component" value="Unassembled WGS sequence"/>
</dbReference>
<dbReference type="SUPFAM" id="SSF101489">
    <property type="entry name" value="Eukaryotic initiation factor 4f subunit eIF4g, eIF4e-binding domain"/>
    <property type="match status" value="1"/>
</dbReference>
<feature type="region of interest" description="Disordered" evidence="1">
    <location>
        <begin position="1"/>
        <end position="32"/>
    </location>
</feature>
<dbReference type="OrthoDB" id="514777at2759"/>
<feature type="compositionally biased region" description="Basic residues" evidence="1">
    <location>
        <begin position="155"/>
        <end position="165"/>
    </location>
</feature>
<proteinExistence type="predicted"/>
<dbReference type="Pfam" id="PF12152">
    <property type="entry name" value="eIF_4G1"/>
    <property type="match status" value="1"/>
</dbReference>
<evidence type="ECO:0000313" key="4">
    <source>
        <dbReference type="Proteomes" id="UP000307440"/>
    </source>
</evidence>
<organism evidence="3 4">
    <name type="scientific">Coprinopsis marcescibilis</name>
    <name type="common">Agaric fungus</name>
    <name type="synonym">Psathyrella marcescibilis</name>
    <dbReference type="NCBI Taxonomy" id="230819"/>
    <lineage>
        <taxon>Eukaryota</taxon>
        <taxon>Fungi</taxon>
        <taxon>Dikarya</taxon>
        <taxon>Basidiomycota</taxon>
        <taxon>Agaricomycotina</taxon>
        <taxon>Agaricomycetes</taxon>
        <taxon>Agaricomycetidae</taxon>
        <taxon>Agaricales</taxon>
        <taxon>Agaricineae</taxon>
        <taxon>Psathyrellaceae</taxon>
        <taxon>Coprinopsis</taxon>
    </lineage>
</organism>
<dbReference type="InterPro" id="IPR036211">
    <property type="entry name" value="eIF4G_eIF4E-bd_sf"/>
</dbReference>
<dbReference type="AlphaFoldDB" id="A0A5C3KKQ4"/>
<feature type="region of interest" description="Disordered" evidence="1">
    <location>
        <begin position="114"/>
        <end position="165"/>
    </location>
</feature>
<dbReference type="Gene3D" id="1.20.970.30">
    <property type="entry name" value="eIF4G, eIF4E-binding domain"/>
    <property type="match status" value="1"/>
</dbReference>
<keyword evidence="4" id="KW-1185">Reference proteome</keyword>
<dbReference type="InterPro" id="IPR022745">
    <property type="entry name" value="eIF4G1_eIF4E-bd"/>
</dbReference>
<evidence type="ECO:0000259" key="2">
    <source>
        <dbReference type="Pfam" id="PF12152"/>
    </source>
</evidence>
<feature type="domain" description="Eukaryotic translation initiation factor 4G1 eIF4E-binding" evidence="2">
    <location>
        <begin position="23"/>
        <end position="82"/>
    </location>
</feature>
<dbReference type="STRING" id="230819.A0A5C3KKQ4"/>
<gene>
    <name evidence="3" type="ORF">FA15DRAFT_112257</name>
</gene>
<dbReference type="EMBL" id="ML210288">
    <property type="protein sequence ID" value="TFK20784.1"/>
    <property type="molecule type" value="Genomic_DNA"/>
</dbReference>
<accession>A0A5C3KKQ4</accession>
<sequence>MEKALDLQSANGTNKGNLMPKETSATTSPFVSAQPLKSLDNIPYPEGVHGTERALNEVSTPVGFRYDRDFLLQFKEVCKGKPPHLNTYGLIDPLDPAALSRLRLGSRRKPAVLVQHPTEPGANPVSQSDSQNRDHGHTGKPGVSEISLKTSGAAPKKKKRSNRPE</sequence>